<dbReference type="EMBL" id="FTNL01000010">
    <property type="protein sequence ID" value="SIR33188.1"/>
    <property type="molecule type" value="Genomic_DNA"/>
</dbReference>
<dbReference type="SUPFAM" id="SSF53756">
    <property type="entry name" value="UDP-Glycosyltransferase/glycogen phosphorylase"/>
    <property type="match status" value="1"/>
</dbReference>
<dbReference type="OrthoDB" id="9959163at2"/>
<accession>A0A377GEZ8</accession>
<dbReference type="EMBL" id="UGGV01000001">
    <property type="protein sequence ID" value="STO23390.1"/>
    <property type="molecule type" value="Genomic_DNA"/>
</dbReference>
<dbReference type="EC" id="5.1.3.14" evidence="2"/>
<evidence type="ECO:0000313" key="2">
    <source>
        <dbReference type="EMBL" id="STO23390.1"/>
    </source>
</evidence>
<dbReference type="Proteomes" id="UP000254374">
    <property type="component" value="Unassembled WGS sequence"/>
</dbReference>
<gene>
    <name evidence="2" type="primary">wecB_2</name>
    <name evidence="2" type="ORF">NCTC11401_00181</name>
    <name evidence="1" type="ORF">SAMN05421777_11079</name>
</gene>
<name>A0A377GEZ8_9GAMM</name>
<dbReference type="STRING" id="464.Lgor_0968"/>
<evidence type="ECO:0000313" key="1">
    <source>
        <dbReference type="EMBL" id="SIR33188.1"/>
    </source>
</evidence>
<dbReference type="GO" id="GO:0008761">
    <property type="term" value="F:UDP-N-acetylglucosamine 2-epimerase activity"/>
    <property type="evidence" value="ECO:0007669"/>
    <property type="project" value="UniProtKB-EC"/>
</dbReference>
<organism evidence="2 4">
    <name type="scientific">Fluoribacter gormanii</name>
    <dbReference type="NCBI Taxonomy" id="464"/>
    <lineage>
        <taxon>Bacteria</taxon>
        <taxon>Pseudomonadati</taxon>
        <taxon>Pseudomonadota</taxon>
        <taxon>Gammaproteobacteria</taxon>
        <taxon>Legionellales</taxon>
        <taxon>Legionellaceae</taxon>
        <taxon>Fluoribacter</taxon>
    </lineage>
</organism>
<keyword evidence="3" id="KW-1185">Reference proteome</keyword>
<proteinExistence type="predicted"/>
<dbReference type="Proteomes" id="UP000186808">
    <property type="component" value="Unassembled WGS sequence"/>
</dbReference>
<evidence type="ECO:0000313" key="4">
    <source>
        <dbReference type="Proteomes" id="UP000254374"/>
    </source>
</evidence>
<reference evidence="1 3" key="1">
    <citation type="submission" date="2017-01" db="EMBL/GenBank/DDBJ databases">
        <authorList>
            <person name="Varghese N."/>
            <person name="Submissions S."/>
        </authorList>
    </citation>
    <scope>NUCLEOTIDE SEQUENCE [LARGE SCALE GENOMIC DNA]</scope>
    <source>
        <strain evidence="1 3">ATCC 33342</strain>
    </source>
</reference>
<dbReference type="Gene3D" id="3.40.50.2000">
    <property type="entry name" value="Glycogen Phosphorylase B"/>
    <property type="match status" value="1"/>
</dbReference>
<reference evidence="2 4" key="2">
    <citation type="submission" date="2018-06" db="EMBL/GenBank/DDBJ databases">
        <authorList>
            <consortium name="Pathogen Informatics"/>
            <person name="Doyle S."/>
        </authorList>
    </citation>
    <scope>NUCLEOTIDE SEQUENCE [LARGE SCALE GENOMIC DNA]</scope>
    <source>
        <strain evidence="2 4">NCTC11401</strain>
    </source>
</reference>
<sequence>MTVNTFCIFRAHPEAIKMLPLVQTLETSRVIQNKICITGQYRQFLELLLALFRMKSDLDFFGYWVVECLLNTYRRGLTQEEASTALDKAVLIMRKNIKTQCSGIREQLAQNGSARIVYMPSRFTLIV</sequence>
<protein>
    <submittedName>
        <fullName evidence="2">UDP-N-acetylglucosamine 2-epimerase</fullName>
        <ecNumber evidence="2">5.1.3.14</ecNumber>
    </submittedName>
</protein>
<dbReference type="AlphaFoldDB" id="A0A377GEZ8"/>
<keyword evidence="2" id="KW-0413">Isomerase</keyword>
<dbReference type="RefSeq" id="WP_058467474.1">
    <property type="nucleotide sequence ID" value="NZ_CAAAIX010000010.1"/>
</dbReference>
<evidence type="ECO:0000313" key="3">
    <source>
        <dbReference type="Proteomes" id="UP000186808"/>
    </source>
</evidence>